<proteinExistence type="predicted"/>
<comment type="caution">
    <text evidence="1">The sequence shown here is derived from an EMBL/GenBank/DDBJ whole genome shotgun (WGS) entry which is preliminary data.</text>
</comment>
<evidence type="ECO:0000313" key="1">
    <source>
        <dbReference type="EMBL" id="DAZ96573.1"/>
    </source>
</evidence>
<name>A0AAV2YS11_9STRA</name>
<dbReference type="EMBL" id="DAKRPA010000163">
    <property type="protein sequence ID" value="DAZ96573.1"/>
    <property type="molecule type" value="Genomic_DNA"/>
</dbReference>
<organism evidence="1 2">
    <name type="scientific">Lagenidium giganteum</name>
    <dbReference type="NCBI Taxonomy" id="4803"/>
    <lineage>
        <taxon>Eukaryota</taxon>
        <taxon>Sar</taxon>
        <taxon>Stramenopiles</taxon>
        <taxon>Oomycota</taxon>
        <taxon>Peronosporomycetes</taxon>
        <taxon>Pythiales</taxon>
        <taxon>Pythiaceae</taxon>
    </lineage>
</organism>
<dbReference type="PANTHER" id="PTHR23274:SF48">
    <property type="entry name" value="ATP-DEPENDENT DNA HELICASE"/>
    <property type="match status" value="1"/>
</dbReference>
<dbReference type="Proteomes" id="UP001146120">
    <property type="component" value="Unassembled WGS sequence"/>
</dbReference>
<feature type="non-terminal residue" evidence="1">
    <location>
        <position position="1"/>
    </location>
</feature>
<dbReference type="CDD" id="cd18809">
    <property type="entry name" value="SF1_C_RecD"/>
    <property type="match status" value="1"/>
</dbReference>
<dbReference type="PANTHER" id="PTHR23274">
    <property type="entry name" value="DNA HELICASE-RELATED"/>
    <property type="match status" value="1"/>
</dbReference>
<reference evidence="1" key="1">
    <citation type="submission" date="2022-11" db="EMBL/GenBank/DDBJ databases">
        <authorList>
            <person name="Morgan W.R."/>
            <person name="Tartar A."/>
        </authorList>
    </citation>
    <scope>NUCLEOTIDE SEQUENCE</scope>
    <source>
        <strain evidence="1">ARSEF 373</strain>
    </source>
</reference>
<dbReference type="InterPro" id="IPR027417">
    <property type="entry name" value="P-loop_NTPase"/>
</dbReference>
<protein>
    <submittedName>
        <fullName evidence="1">Uncharacterized protein</fullName>
    </submittedName>
</protein>
<accession>A0AAV2YS11</accession>
<gene>
    <name evidence="1" type="ORF">N0F65_011797</name>
</gene>
<reference evidence="1" key="2">
    <citation type="journal article" date="2023" name="Microbiol Resour">
        <title>Decontamination and Annotation of the Draft Genome Sequence of the Oomycete Lagenidium giganteum ARSEF 373.</title>
        <authorList>
            <person name="Morgan W.R."/>
            <person name="Tartar A."/>
        </authorList>
    </citation>
    <scope>NUCLEOTIDE SEQUENCE</scope>
    <source>
        <strain evidence="1">ARSEF 373</strain>
    </source>
</reference>
<dbReference type="GO" id="GO:0006260">
    <property type="term" value="P:DNA replication"/>
    <property type="evidence" value="ECO:0007669"/>
    <property type="project" value="TreeGrafter"/>
</dbReference>
<keyword evidence="2" id="KW-1185">Reference proteome</keyword>
<dbReference type="GO" id="GO:0005657">
    <property type="term" value="C:replication fork"/>
    <property type="evidence" value="ECO:0007669"/>
    <property type="project" value="TreeGrafter"/>
</dbReference>
<evidence type="ECO:0000313" key="2">
    <source>
        <dbReference type="Proteomes" id="UP001146120"/>
    </source>
</evidence>
<dbReference type="SUPFAM" id="SSF52540">
    <property type="entry name" value="P-loop containing nucleoside triphosphate hydrolases"/>
    <property type="match status" value="1"/>
</dbReference>
<dbReference type="AlphaFoldDB" id="A0AAV2YS11"/>
<dbReference type="Gene3D" id="3.40.50.300">
    <property type="entry name" value="P-loop containing nucleotide triphosphate hydrolases"/>
    <property type="match status" value="1"/>
</dbReference>
<sequence>SSLPFNVKKRQFPVRPAFAITISKSQGQTLSVAGLYLPQPVFSHEQLYVGISRVLNPYGLKILSLDSQGNKKCSMSNVVYQEILLDLYVW</sequence>